<accession>A0A1W2GDE2</accession>
<reference evidence="1 2" key="1">
    <citation type="submission" date="2017-04" db="EMBL/GenBank/DDBJ databases">
        <authorList>
            <person name="Afonso C.L."/>
            <person name="Miller P.J."/>
            <person name="Scott M.A."/>
            <person name="Spackman E."/>
            <person name="Goraichik I."/>
            <person name="Dimitrov K.M."/>
            <person name="Suarez D.L."/>
            <person name="Swayne D.E."/>
        </authorList>
    </citation>
    <scope>NUCLEOTIDE SEQUENCE [LARGE SCALE GENOMIC DNA]</scope>
    <source>
        <strain evidence="1 2">DSM 26133</strain>
    </source>
</reference>
<dbReference type="AlphaFoldDB" id="A0A1W2GDE2"/>
<evidence type="ECO:0000313" key="2">
    <source>
        <dbReference type="Proteomes" id="UP000192472"/>
    </source>
</evidence>
<keyword evidence="2" id="KW-1185">Reference proteome</keyword>
<proteinExistence type="predicted"/>
<gene>
    <name evidence="1" type="ORF">SAMN04488029_2142</name>
</gene>
<dbReference type="STRING" id="692418.SAMN04488029_2142"/>
<dbReference type="EMBL" id="FWYF01000002">
    <property type="protein sequence ID" value="SMD34693.1"/>
    <property type="molecule type" value="Genomic_DNA"/>
</dbReference>
<name>A0A1W2GDE2_REIFA</name>
<protein>
    <submittedName>
        <fullName evidence="1">Uncharacterized protein</fullName>
    </submittedName>
</protein>
<sequence>MGVQFCLNILNKFVRNVFGFSYLFVELDRPLAMKFTAFILLLLPTLVFGQSYTTTGFKPGYVVLNSGERKDGEVNYRVSTPDREILMIRYKNGKDKANYYPDELQDHGQTVLIADEKNNYSDVSRNFNPGYVILSDGSKIEGKVAGRTKEPHESQYKNYGPVAVKYANDKDEVTKYWANKKEVLYYVQSINGKETHYINLYDYFVEVGNPTGRFSYFVNPRPTHINESATNLSKNLAALAEEQATKLAASAAAKKSFEIDQNKGTDAAVGNATIAAMNAATAVQDAIDVEGADDILYKEYFIVDNKNKTRSVVYKKNIDQVLNALLDGCGLDEKIVEKTGSIKELTEVMGFLEENACN</sequence>
<evidence type="ECO:0000313" key="1">
    <source>
        <dbReference type="EMBL" id="SMD34693.1"/>
    </source>
</evidence>
<organism evidence="1 2">
    <name type="scientific">Reichenbachiella faecimaris</name>
    <dbReference type="NCBI Taxonomy" id="692418"/>
    <lineage>
        <taxon>Bacteria</taxon>
        <taxon>Pseudomonadati</taxon>
        <taxon>Bacteroidota</taxon>
        <taxon>Cytophagia</taxon>
        <taxon>Cytophagales</taxon>
        <taxon>Reichenbachiellaceae</taxon>
        <taxon>Reichenbachiella</taxon>
    </lineage>
</organism>
<dbReference type="Proteomes" id="UP000192472">
    <property type="component" value="Unassembled WGS sequence"/>
</dbReference>